<evidence type="ECO:0000256" key="3">
    <source>
        <dbReference type="ARBA" id="ARBA00012374"/>
    </source>
</evidence>
<dbReference type="AlphaFoldDB" id="A0A6V8SEL4"/>
<feature type="transmembrane region" description="Helical" evidence="17">
    <location>
        <begin position="112"/>
        <end position="133"/>
    </location>
</feature>
<feature type="transmembrane region" description="Helical" evidence="17">
    <location>
        <begin position="46"/>
        <end position="67"/>
    </location>
</feature>
<organism evidence="18 19">
    <name type="scientific">Clostridium fungisolvens</name>
    <dbReference type="NCBI Taxonomy" id="1604897"/>
    <lineage>
        <taxon>Bacteria</taxon>
        <taxon>Bacillati</taxon>
        <taxon>Bacillota</taxon>
        <taxon>Clostridia</taxon>
        <taxon>Eubacteriales</taxon>
        <taxon>Clostridiaceae</taxon>
        <taxon>Clostridium</taxon>
    </lineage>
</organism>
<feature type="transmembrane region" description="Helical" evidence="17">
    <location>
        <begin position="181"/>
        <end position="206"/>
    </location>
</feature>
<evidence type="ECO:0000256" key="6">
    <source>
        <dbReference type="ARBA" id="ARBA00022692"/>
    </source>
</evidence>
<accession>A0A6V8SEL4</accession>
<sequence length="280" mass="30802">MALDFIFILKAIIIGIVEGITEFIPVSSTGHMIIVGDLIGFRGTEFTNMFEIVIQLGAILAIVVLYWNKIWTMIKSFFKFEKKGIKFWLVIIVGTIPALVLGVLFNDMIDKYLFSSKTVAIGFIVGGIFLIVAENSFRKKAKRARSVKDIDEISYGQAIQVGLFQCLAMWPGMSRSASTIIGGWISGLNTAVAAEFSFFLAIPIMMGASTLKLVKFNYSTLNSSEVVALVAGFVVAFIVALIVVDGFIAFLKKKPMRVFAVYRLFAGLILIALILAKIIK</sequence>
<keyword evidence="19" id="KW-1185">Reference proteome</keyword>
<dbReference type="PANTHER" id="PTHR30622">
    <property type="entry name" value="UNDECAPRENYL-DIPHOSPHATASE"/>
    <property type="match status" value="1"/>
</dbReference>
<dbReference type="EMBL" id="BLZR01000001">
    <property type="protein sequence ID" value="GFP75156.1"/>
    <property type="molecule type" value="Genomic_DNA"/>
</dbReference>
<feature type="transmembrane region" description="Helical" evidence="17">
    <location>
        <begin position="87"/>
        <end position="106"/>
    </location>
</feature>
<evidence type="ECO:0000256" key="16">
    <source>
        <dbReference type="ARBA" id="ARBA00047594"/>
    </source>
</evidence>
<comment type="miscellaneous">
    <text evidence="17">Bacitracin is thought to be involved in the inhibition of peptidoglycan synthesis by sequestering undecaprenyl diphosphate, thereby reducing the pool of lipid carrier available.</text>
</comment>
<keyword evidence="13 17" id="KW-0961">Cell wall biogenesis/degradation</keyword>
<comment type="catalytic activity">
    <reaction evidence="16 17">
        <text>di-trans,octa-cis-undecaprenyl diphosphate + H2O = di-trans,octa-cis-undecaprenyl phosphate + phosphate + H(+)</text>
        <dbReference type="Rhea" id="RHEA:28094"/>
        <dbReference type="ChEBI" id="CHEBI:15377"/>
        <dbReference type="ChEBI" id="CHEBI:15378"/>
        <dbReference type="ChEBI" id="CHEBI:43474"/>
        <dbReference type="ChEBI" id="CHEBI:58405"/>
        <dbReference type="ChEBI" id="CHEBI:60392"/>
        <dbReference type="EC" id="3.6.1.27"/>
    </reaction>
</comment>
<evidence type="ECO:0000256" key="12">
    <source>
        <dbReference type="ARBA" id="ARBA00023251"/>
    </source>
</evidence>
<feature type="transmembrane region" description="Helical" evidence="17">
    <location>
        <begin position="226"/>
        <end position="248"/>
    </location>
</feature>
<evidence type="ECO:0000256" key="5">
    <source>
        <dbReference type="ARBA" id="ARBA00022475"/>
    </source>
</evidence>
<gene>
    <name evidence="17" type="primary">uppP</name>
    <name evidence="18" type="ORF">bsdtw1_01227</name>
</gene>
<keyword evidence="11 17" id="KW-0472">Membrane</keyword>
<keyword evidence="7 17" id="KW-0378">Hydrolase</keyword>
<dbReference type="GO" id="GO:0050380">
    <property type="term" value="F:undecaprenyl-diphosphatase activity"/>
    <property type="evidence" value="ECO:0007669"/>
    <property type="project" value="UniProtKB-UniRule"/>
</dbReference>
<evidence type="ECO:0000256" key="9">
    <source>
        <dbReference type="ARBA" id="ARBA00022984"/>
    </source>
</evidence>
<evidence type="ECO:0000313" key="18">
    <source>
        <dbReference type="EMBL" id="GFP75156.1"/>
    </source>
</evidence>
<feature type="transmembrane region" description="Helical" evidence="17">
    <location>
        <begin position="7"/>
        <end position="26"/>
    </location>
</feature>
<evidence type="ECO:0000256" key="1">
    <source>
        <dbReference type="ARBA" id="ARBA00004651"/>
    </source>
</evidence>
<comment type="subcellular location">
    <subcellularLocation>
        <location evidence="1 17">Cell membrane</location>
        <topology evidence="1 17">Multi-pass membrane protein</topology>
    </subcellularLocation>
</comment>
<keyword evidence="12 17" id="KW-0046">Antibiotic resistance</keyword>
<dbReference type="GO" id="GO:0005886">
    <property type="term" value="C:plasma membrane"/>
    <property type="evidence" value="ECO:0007669"/>
    <property type="project" value="UniProtKB-SubCell"/>
</dbReference>
<dbReference type="Pfam" id="PF02673">
    <property type="entry name" value="BacA"/>
    <property type="match status" value="1"/>
</dbReference>
<evidence type="ECO:0000256" key="8">
    <source>
        <dbReference type="ARBA" id="ARBA00022960"/>
    </source>
</evidence>
<keyword evidence="9 17" id="KW-0573">Peptidoglycan synthesis</keyword>
<evidence type="ECO:0000256" key="10">
    <source>
        <dbReference type="ARBA" id="ARBA00022989"/>
    </source>
</evidence>
<dbReference type="NCBIfam" id="NF001389">
    <property type="entry name" value="PRK00281.1-2"/>
    <property type="match status" value="1"/>
</dbReference>
<dbReference type="GO" id="GO:0046677">
    <property type="term" value="P:response to antibiotic"/>
    <property type="evidence" value="ECO:0007669"/>
    <property type="project" value="UniProtKB-UniRule"/>
</dbReference>
<comment type="similarity">
    <text evidence="2 17">Belongs to the UppP family.</text>
</comment>
<evidence type="ECO:0000256" key="13">
    <source>
        <dbReference type="ARBA" id="ARBA00023316"/>
    </source>
</evidence>
<dbReference type="NCBIfam" id="TIGR00753">
    <property type="entry name" value="undec_PP_bacA"/>
    <property type="match status" value="1"/>
</dbReference>
<evidence type="ECO:0000256" key="11">
    <source>
        <dbReference type="ARBA" id="ARBA00023136"/>
    </source>
</evidence>
<evidence type="ECO:0000256" key="14">
    <source>
        <dbReference type="ARBA" id="ARBA00032707"/>
    </source>
</evidence>
<dbReference type="HAMAP" id="MF_01006">
    <property type="entry name" value="Undec_diphosphatase"/>
    <property type="match status" value="1"/>
</dbReference>
<evidence type="ECO:0000313" key="19">
    <source>
        <dbReference type="Proteomes" id="UP000580568"/>
    </source>
</evidence>
<dbReference type="PANTHER" id="PTHR30622:SF3">
    <property type="entry name" value="UNDECAPRENYL-DIPHOSPHATASE"/>
    <property type="match status" value="1"/>
</dbReference>
<proteinExistence type="inferred from homology"/>
<protein>
    <recommendedName>
        <fullName evidence="4 17">Undecaprenyl-diphosphatase</fullName>
        <ecNumber evidence="3 17">3.6.1.27</ecNumber>
    </recommendedName>
    <alternativeName>
        <fullName evidence="15 17">Bacitracin resistance protein</fullName>
    </alternativeName>
    <alternativeName>
        <fullName evidence="14 17">Undecaprenyl pyrophosphate phosphatase</fullName>
    </alternativeName>
</protein>
<reference evidence="18 19" key="1">
    <citation type="submission" date="2020-07" db="EMBL/GenBank/DDBJ databases">
        <title>A new beta-1,3-glucan-decomposing anaerobic bacterium isolated from anoxic soil subjected to biological soil disinfestation.</title>
        <authorList>
            <person name="Ueki A."/>
            <person name="Tonouchi A."/>
        </authorList>
    </citation>
    <scope>NUCLEOTIDE SEQUENCE [LARGE SCALE GENOMIC DNA]</scope>
    <source>
        <strain evidence="18 19">TW1</strain>
    </source>
</reference>
<dbReference type="InterPro" id="IPR003824">
    <property type="entry name" value="UppP"/>
</dbReference>
<evidence type="ECO:0000256" key="7">
    <source>
        <dbReference type="ARBA" id="ARBA00022801"/>
    </source>
</evidence>
<evidence type="ECO:0000256" key="4">
    <source>
        <dbReference type="ARBA" id="ARBA00021581"/>
    </source>
</evidence>
<dbReference type="GO" id="GO:0009252">
    <property type="term" value="P:peptidoglycan biosynthetic process"/>
    <property type="evidence" value="ECO:0007669"/>
    <property type="project" value="UniProtKB-KW"/>
</dbReference>
<dbReference type="NCBIfam" id="NF001390">
    <property type="entry name" value="PRK00281.1-4"/>
    <property type="match status" value="1"/>
</dbReference>
<feature type="transmembrane region" description="Helical" evidence="17">
    <location>
        <begin position="260"/>
        <end position="279"/>
    </location>
</feature>
<evidence type="ECO:0000256" key="2">
    <source>
        <dbReference type="ARBA" id="ARBA00010621"/>
    </source>
</evidence>
<dbReference type="GO" id="GO:0071555">
    <property type="term" value="P:cell wall organization"/>
    <property type="evidence" value="ECO:0007669"/>
    <property type="project" value="UniProtKB-KW"/>
</dbReference>
<keyword evidence="6 17" id="KW-0812">Transmembrane</keyword>
<keyword evidence="5 17" id="KW-1003">Cell membrane</keyword>
<keyword evidence="10 17" id="KW-1133">Transmembrane helix</keyword>
<evidence type="ECO:0000256" key="15">
    <source>
        <dbReference type="ARBA" id="ARBA00032932"/>
    </source>
</evidence>
<dbReference type="Proteomes" id="UP000580568">
    <property type="component" value="Unassembled WGS sequence"/>
</dbReference>
<name>A0A6V8SEL4_9CLOT</name>
<keyword evidence="8 17" id="KW-0133">Cell shape</keyword>
<dbReference type="RefSeq" id="WP_183276682.1">
    <property type="nucleotide sequence ID" value="NZ_BLZR01000001.1"/>
</dbReference>
<comment type="caution">
    <text evidence="18">The sequence shown here is derived from an EMBL/GenBank/DDBJ whole genome shotgun (WGS) entry which is preliminary data.</text>
</comment>
<dbReference type="GO" id="GO:0008360">
    <property type="term" value="P:regulation of cell shape"/>
    <property type="evidence" value="ECO:0007669"/>
    <property type="project" value="UniProtKB-KW"/>
</dbReference>
<dbReference type="EC" id="3.6.1.27" evidence="3 17"/>
<evidence type="ECO:0000256" key="17">
    <source>
        <dbReference type="HAMAP-Rule" id="MF_01006"/>
    </source>
</evidence>
<comment type="function">
    <text evidence="17">Catalyzes the dephosphorylation of undecaprenyl diphosphate (UPP). Confers resistance to bacitracin.</text>
</comment>